<keyword evidence="3" id="KW-1185">Reference proteome</keyword>
<dbReference type="Gene3D" id="3.90.550.10">
    <property type="entry name" value="Spore Coat Polysaccharide Biosynthesis Protein SpsA, Chain A"/>
    <property type="match status" value="1"/>
</dbReference>
<dbReference type="Proteomes" id="UP001162001">
    <property type="component" value="Segment"/>
</dbReference>
<dbReference type="PANTHER" id="PTHR22916">
    <property type="entry name" value="GLYCOSYLTRANSFERASE"/>
    <property type="match status" value="1"/>
</dbReference>
<reference evidence="2 3" key="1">
    <citation type="submission" date="2020-04" db="EMBL/GenBank/DDBJ databases">
        <title>Advantages and limits of metagenomic assembly and binning of a giant virus.</title>
        <authorList>
            <person name="Schulz F."/>
            <person name="Andreani J."/>
            <person name="Francis R."/>
            <person name="Boudjemaa H."/>
            <person name="Bou Khalil J.Y."/>
            <person name="Lee J."/>
            <person name="La Scola B."/>
            <person name="Woyke T."/>
        </authorList>
    </citation>
    <scope>NUCLEOTIDE SEQUENCE [LARGE SCALE GENOMIC DNA]</scope>
    <source>
        <strain evidence="2 3">FV1/VV64</strain>
    </source>
</reference>
<dbReference type="EMBL" id="MT418680">
    <property type="protein sequence ID" value="QKF94150.1"/>
    <property type="molecule type" value="Genomic_DNA"/>
</dbReference>
<proteinExistence type="predicted"/>
<evidence type="ECO:0000259" key="1">
    <source>
        <dbReference type="Pfam" id="PF00535"/>
    </source>
</evidence>
<dbReference type="PANTHER" id="PTHR22916:SF3">
    <property type="entry name" value="UDP-GLCNAC:BETAGAL BETA-1,3-N-ACETYLGLUCOSAMINYLTRANSFERASE-LIKE PROTEIN 1"/>
    <property type="match status" value="1"/>
</dbReference>
<accession>A0A7D3UT80</accession>
<dbReference type="InterPro" id="IPR029044">
    <property type="entry name" value="Nucleotide-diphossugar_trans"/>
</dbReference>
<evidence type="ECO:0000313" key="3">
    <source>
        <dbReference type="Proteomes" id="UP001162001"/>
    </source>
</evidence>
<name>A0A7D3UT80_9VIRU</name>
<gene>
    <name evidence="2" type="ORF">Fadolivirus_1_692</name>
</gene>
<dbReference type="SUPFAM" id="SSF53448">
    <property type="entry name" value="Nucleotide-diphospho-sugar transferases"/>
    <property type="match status" value="1"/>
</dbReference>
<dbReference type="GO" id="GO:0016758">
    <property type="term" value="F:hexosyltransferase activity"/>
    <property type="evidence" value="ECO:0007669"/>
    <property type="project" value="UniProtKB-ARBA"/>
</dbReference>
<feature type="domain" description="Glycosyltransferase 2-like" evidence="1">
    <location>
        <begin position="146"/>
        <end position="295"/>
    </location>
</feature>
<organism evidence="2 3">
    <name type="scientific">Fadolivirus FV1/VV64</name>
    <dbReference type="NCBI Taxonomy" id="3070911"/>
    <lineage>
        <taxon>Viruses</taxon>
        <taxon>Varidnaviria</taxon>
        <taxon>Bamfordvirae</taxon>
        <taxon>Nucleocytoviricota</taxon>
        <taxon>Megaviricetes</taxon>
        <taxon>Imitervirales</taxon>
        <taxon>Mimiviridae</taxon>
        <taxon>Klosneuvirinae</taxon>
        <taxon>Fadolivirus</taxon>
        <taxon>Fadolivirus algeromassiliense</taxon>
    </lineage>
</organism>
<evidence type="ECO:0000313" key="2">
    <source>
        <dbReference type="EMBL" id="QKF94150.1"/>
    </source>
</evidence>
<keyword evidence="2" id="KW-0808">Transferase</keyword>
<dbReference type="InterPro" id="IPR001173">
    <property type="entry name" value="Glyco_trans_2-like"/>
</dbReference>
<sequence length="375" mass="44242">MNKQQLTLVKKNRTNDKNDKNIKNNIGNETLKPIQILEKVNTDEISNKKSLNENKKIRIINLNNQNTKSKNDIKKTLHILENDNGALKIKKGLNKNAFMVDKELERIRDIYGHKISDIDALNFSNNNKILTYLRESYEMDHNDLVSVIIPTYNRFDSLLVAIESVRNQSYRNIEIIVINDASTQQDYYTKKIGDDVILINLEQNMRQKYNSLSAHGLTRNEGINIAKGKWIAFLDDDDYWFPEKIQLQLYLMKKHNYNMASTNYIKGNGSYNVNIKELRKGLSFDEDVLKEIDKNIYQVNQKKFNYTLTSTVIIRKDLIEQVGMFRMVDAEDWDLWNRLYAIDKFMYLNINLMYYDLKHAGGRNYIMNRNRPKRE</sequence>
<dbReference type="CDD" id="cd00761">
    <property type="entry name" value="Glyco_tranf_GTA_type"/>
    <property type="match status" value="1"/>
</dbReference>
<protein>
    <submittedName>
        <fullName evidence="2">Glycosyl transferase family 2</fullName>
    </submittedName>
</protein>
<dbReference type="Pfam" id="PF00535">
    <property type="entry name" value="Glycos_transf_2"/>
    <property type="match status" value="1"/>
</dbReference>